<organism evidence="1">
    <name type="scientific">Paraconexibacter sp. AEG42_29</name>
    <dbReference type="NCBI Taxonomy" id="2997339"/>
    <lineage>
        <taxon>Bacteria</taxon>
        <taxon>Bacillati</taxon>
        <taxon>Actinomycetota</taxon>
        <taxon>Thermoleophilia</taxon>
        <taxon>Solirubrobacterales</taxon>
        <taxon>Paraconexibacteraceae</taxon>
        <taxon>Paraconexibacter</taxon>
    </lineage>
</organism>
<protein>
    <submittedName>
        <fullName evidence="1">Uncharacterized protein</fullName>
    </submittedName>
</protein>
<gene>
    <name evidence="1" type="ORF">DSM112329_02172</name>
</gene>
<dbReference type="KEGG" id="parq:DSM112329_02172"/>
<name>A0AAU7AV23_9ACTN</name>
<dbReference type="EMBL" id="CP114014">
    <property type="protein sequence ID" value="XAY05323.1"/>
    <property type="molecule type" value="Genomic_DNA"/>
</dbReference>
<reference evidence="1" key="1">
    <citation type="submission" date="2022-12" db="EMBL/GenBank/DDBJ databases">
        <title>Paraconexibacter alkalitolerans sp. nov. and Baekduia alba sp. nov., isolated from soil and emended description of the genera Paraconexibacter (Chun et al., 2020) and Baekduia (An et al., 2020).</title>
        <authorList>
            <person name="Vieira S."/>
            <person name="Huber K.J."/>
            <person name="Geppert A."/>
            <person name="Wolf J."/>
            <person name="Neumann-Schaal M."/>
            <person name="Muesken M."/>
            <person name="Overmann J."/>
        </authorList>
    </citation>
    <scope>NUCLEOTIDE SEQUENCE</scope>
    <source>
        <strain evidence="1">AEG42_29</strain>
    </source>
</reference>
<dbReference type="AlphaFoldDB" id="A0AAU7AV23"/>
<proteinExistence type="predicted"/>
<evidence type="ECO:0000313" key="1">
    <source>
        <dbReference type="EMBL" id="XAY05323.1"/>
    </source>
</evidence>
<accession>A0AAU7AV23</accession>
<sequence>MEVMAWFSEDASAFVRRRHRELQRRGTPNAEAYAQIAAELAARPVAGPSLSVRQVRRVIYG</sequence>